<keyword evidence="2" id="KW-1185">Reference proteome</keyword>
<dbReference type="AlphaFoldDB" id="A0A4R6M795"/>
<protein>
    <submittedName>
        <fullName evidence="1">Uncharacterized protein</fullName>
    </submittedName>
</protein>
<gene>
    <name evidence="1" type="ORF">DFP79_2105</name>
</gene>
<dbReference type="Proteomes" id="UP000294656">
    <property type="component" value="Unassembled WGS sequence"/>
</dbReference>
<organism evidence="1 2">
    <name type="scientific">Marinomonas balearica</name>
    <dbReference type="NCBI Taxonomy" id="491947"/>
    <lineage>
        <taxon>Bacteria</taxon>
        <taxon>Pseudomonadati</taxon>
        <taxon>Pseudomonadota</taxon>
        <taxon>Gammaproteobacteria</taxon>
        <taxon>Oceanospirillales</taxon>
        <taxon>Oceanospirillaceae</taxon>
        <taxon>Marinomonas</taxon>
    </lineage>
</organism>
<dbReference type="EMBL" id="SNXC01000012">
    <property type="protein sequence ID" value="TDO97288.1"/>
    <property type="molecule type" value="Genomic_DNA"/>
</dbReference>
<evidence type="ECO:0000313" key="1">
    <source>
        <dbReference type="EMBL" id="TDO97288.1"/>
    </source>
</evidence>
<reference evidence="1 2" key="1">
    <citation type="submission" date="2019-03" db="EMBL/GenBank/DDBJ databases">
        <title>Genomic Encyclopedia of Type Strains, Phase III (KMG-III): the genomes of soil and plant-associated and newly described type strains.</title>
        <authorList>
            <person name="Whitman W."/>
        </authorList>
    </citation>
    <scope>NUCLEOTIDE SEQUENCE [LARGE SCALE GENOMIC DNA]</scope>
    <source>
        <strain evidence="1 2">CECT 7378</strain>
    </source>
</reference>
<name>A0A4R6M795_9GAMM</name>
<evidence type="ECO:0000313" key="2">
    <source>
        <dbReference type="Proteomes" id="UP000294656"/>
    </source>
</evidence>
<accession>A0A4R6M795</accession>
<proteinExistence type="predicted"/>
<comment type="caution">
    <text evidence="1">The sequence shown here is derived from an EMBL/GenBank/DDBJ whole genome shotgun (WGS) entry which is preliminary data.</text>
</comment>
<sequence length="129" mass="14074">MWVFVLMAPLVIPSTPVVQDNYLLVRVCSLLSGVQYVKLPIESSPVSENAGDSLLTGDIQKTVPQNHLDKIHANCKCGLNVDHLLVLTALAAFNDANVSDIFLDDRSIADAHQSFRSYLFGRAPPLIVS</sequence>